<evidence type="ECO:0008006" key="2">
    <source>
        <dbReference type="Google" id="ProtNLM"/>
    </source>
</evidence>
<feature type="non-terminal residue" evidence="1">
    <location>
        <position position="33"/>
    </location>
</feature>
<dbReference type="EMBL" id="UINC01152836">
    <property type="protein sequence ID" value="SVD47230.1"/>
    <property type="molecule type" value="Genomic_DNA"/>
</dbReference>
<name>A0A382VLI5_9ZZZZ</name>
<gene>
    <name evidence="1" type="ORF">METZ01_LOCUS400084</name>
</gene>
<sequence length="33" mass="3712">MDSTKSKNPQIAFYCSLIPGMGQFYNGKWIKSA</sequence>
<accession>A0A382VLI5</accession>
<reference evidence="1" key="1">
    <citation type="submission" date="2018-05" db="EMBL/GenBank/DDBJ databases">
        <authorList>
            <person name="Lanie J.A."/>
            <person name="Ng W.-L."/>
            <person name="Kazmierczak K.M."/>
            <person name="Andrzejewski T.M."/>
            <person name="Davidsen T.M."/>
            <person name="Wayne K.J."/>
            <person name="Tettelin H."/>
            <person name="Glass J.I."/>
            <person name="Rusch D."/>
            <person name="Podicherti R."/>
            <person name="Tsui H.-C.T."/>
            <person name="Winkler M.E."/>
        </authorList>
    </citation>
    <scope>NUCLEOTIDE SEQUENCE</scope>
</reference>
<organism evidence="1">
    <name type="scientific">marine metagenome</name>
    <dbReference type="NCBI Taxonomy" id="408172"/>
    <lineage>
        <taxon>unclassified sequences</taxon>
        <taxon>metagenomes</taxon>
        <taxon>ecological metagenomes</taxon>
    </lineage>
</organism>
<evidence type="ECO:0000313" key="1">
    <source>
        <dbReference type="EMBL" id="SVD47230.1"/>
    </source>
</evidence>
<dbReference type="AlphaFoldDB" id="A0A382VLI5"/>
<protein>
    <recommendedName>
        <fullName evidence="2">DUF5683 domain-containing protein</fullName>
    </recommendedName>
</protein>
<proteinExistence type="predicted"/>